<accession>A0A654U8J3</accession>
<dbReference type="Proteomes" id="UP000046680">
    <property type="component" value="Unassembled WGS sequence"/>
</dbReference>
<protein>
    <submittedName>
        <fullName evidence="1">Uncharacterized protein</fullName>
    </submittedName>
</protein>
<evidence type="ECO:0000313" key="1">
    <source>
        <dbReference type="EMBL" id="CFS22610.1"/>
    </source>
</evidence>
<dbReference type="AntiFam" id="ANF00095">
    <property type="entry name" value="Shadow ORF (opposite ABC transporters)"/>
</dbReference>
<dbReference type="AlphaFoldDB" id="A0A654U8J3"/>
<proteinExistence type="predicted"/>
<organism evidence="1 2">
    <name type="scientific">Mycobacterium tuberculosis</name>
    <dbReference type="NCBI Taxonomy" id="1773"/>
    <lineage>
        <taxon>Bacteria</taxon>
        <taxon>Bacillati</taxon>
        <taxon>Actinomycetota</taxon>
        <taxon>Actinomycetes</taxon>
        <taxon>Mycobacteriales</taxon>
        <taxon>Mycobacteriaceae</taxon>
        <taxon>Mycobacterium</taxon>
        <taxon>Mycobacterium tuberculosis complex</taxon>
    </lineage>
</organism>
<dbReference type="EMBL" id="CGCX01003599">
    <property type="protein sequence ID" value="CFS22610.1"/>
    <property type="molecule type" value="Genomic_DNA"/>
</dbReference>
<name>A0A654U8J3_MYCTX</name>
<sequence>MERQCPRDADALLLTAGELGGITTGVAVAQSDDIEQLGDPRVSLVLAEPIGLQWFGNQIEDRQPRV</sequence>
<gene>
    <name evidence="1" type="ORF">ERS007657_04597</name>
</gene>
<evidence type="ECO:0000313" key="2">
    <source>
        <dbReference type="Proteomes" id="UP000046680"/>
    </source>
</evidence>
<reference evidence="1 2" key="1">
    <citation type="submission" date="2015-03" db="EMBL/GenBank/DDBJ databases">
        <authorList>
            <consortium name="Pathogen Informatics"/>
        </authorList>
    </citation>
    <scope>NUCLEOTIDE SEQUENCE [LARGE SCALE GENOMIC DNA]</scope>
    <source>
        <strain evidence="1 2">C09601061</strain>
    </source>
</reference>